<accession>A0ABU1ZDQ9</accession>
<feature type="chain" id="PRO_5045410388" description="Lipoprotein" evidence="1">
    <location>
        <begin position="25"/>
        <end position="171"/>
    </location>
</feature>
<proteinExistence type="predicted"/>
<evidence type="ECO:0000313" key="2">
    <source>
        <dbReference type="EMBL" id="MDR7298759.1"/>
    </source>
</evidence>
<gene>
    <name evidence="2" type="ORF">J2X16_004127</name>
</gene>
<organism evidence="2 3">
    <name type="scientific">Pelomonas aquatica</name>
    <dbReference type="NCBI Taxonomy" id="431058"/>
    <lineage>
        <taxon>Bacteria</taxon>
        <taxon>Pseudomonadati</taxon>
        <taxon>Pseudomonadota</taxon>
        <taxon>Betaproteobacteria</taxon>
        <taxon>Burkholderiales</taxon>
        <taxon>Sphaerotilaceae</taxon>
        <taxon>Roseateles</taxon>
    </lineage>
</organism>
<sequence length="171" mass="17847">MKRIAFLAATALSLSGCTSFKSFSAFEPATPADYTGPTANVADQVVAVSPQQLHVFEMTQVDGRRLASSSVATTRAGQGSGMTVAPVALTNELPLGPARVRLQAATQYASPVLGMSHPHCRTVGEVDFTPAEGRRYAVAGRIAADACEVWIEDLASKQAVTEKISGPGTQP</sequence>
<name>A0ABU1ZDQ9_9BURK</name>
<protein>
    <recommendedName>
        <fullName evidence="4">Lipoprotein</fullName>
    </recommendedName>
</protein>
<comment type="caution">
    <text evidence="2">The sequence shown here is derived from an EMBL/GenBank/DDBJ whole genome shotgun (WGS) entry which is preliminary data.</text>
</comment>
<dbReference type="PROSITE" id="PS51257">
    <property type="entry name" value="PROKAR_LIPOPROTEIN"/>
    <property type="match status" value="1"/>
</dbReference>
<evidence type="ECO:0000313" key="3">
    <source>
        <dbReference type="Proteomes" id="UP001180536"/>
    </source>
</evidence>
<reference evidence="2 3" key="1">
    <citation type="submission" date="2023-07" db="EMBL/GenBank/DDBJ databases">
        <title>Sorghum-associated microbial communities from plants grown in Nebraska, USA.</title>
        <authorList>
            <person name="Schachtman D."/>
        </authorList>
    </citation>
    <scope>NUCLEOTIDE SEQUENCE [LARGE SCALE GENOMIC DNA]</scope>
    <source>
        <strain evidence="2 3">BE310</strain>
    </source>
</reference>
<evidence type="ECO:0008006" key="4">
    <source>
        <dbReference type="Google" id="ProtNLM"/>
    </source>
</evidence>
<keyword evidence="1" id="KW-0732">Signal</keyword>
<keyword evidence="3" id="KW-1185">Reference proteome</keyword>
<evidence type="ECO:0000256" key="1">
    <source>
        <dbReference type="SAM" id="SignalP"/>
    </source>
</evidence>
<dbReference type="Proteomes" id="UP001180536">
    <property type="component" value="Unassembled WGS sequence"/>
</dbReference>
<feature type="signal peptide" evidence="1">
    <location>
        <begin position="1"/>
        <end position="24"/>
    </location>
</feature>
<dbReference type="EMBL" id="JAVDXQ010000006">
    <property type="protein sequence ID" value="MDR7298759.1"/>
    <property type="molecule type" value="Genomic_DNA"/>
</dbReference>
<dbReference type="RefSeq" id="WP_310347903.1">
    <property type="nucleotide sequence ID" value="NZ_JAVDXQ010000006.1"/>
</dbReference>